<dbReference type="CDD" id="cd01715">
    <property type="entry name" value="ETF_alpha"/>
    <property type="match status" value="1"/>
</dbReference>
<dbReference type="STRING" id="142842.SAMN02745118_02713"/>
<dbReference type="InterPro" id="IPR018206">
    <property type="entry name" value="ETF_asu_C_CS"/>
</dbReference>
<dbReference type="SUPFAM" id="SSF52402">
    <property type="entry name" value="Adenine nucleotide alpha hydrolases-like"/>
    <property type="match status" value="1"/>
</dbReference>
<dbReference type="PANTHER" id="PTHR43153:SF1">
    <property type="entry name" value="ELECTRON TRANSFER FLAVOPROTEIN SUBUNIT ALPHA, MITOCHONDRIAL"/>
    <property type="match status" value="1"/>
</dbReference>
<feature type="domain" description="4Fe-4S ferredoxin-type" evidence="10">
    <location>
        <begin position="4"/>
        <end position="33"/>
    </location>
</feature>
<sequence>MSDNVVEIFEDKCIECGLCVQACPADALDLEGGPVQVDADKCAANGECVEVCPTEALALDTEEDVDDKTKETKEKEELPPELQQYKGVWVFIEQVQNEVAPVSWELLGEGKKIANDLDIELSGIVLGFDAHDIAHEAISYGAEKVYLIDDPVVKNYRTRPYTEALVKLVNKYKPEIILLGATTLGRDLAGAVATELETGLTADCTILEVDHATRHLQQTRPAFGGNIMATILCKKHRPQMATVRPRVMEMPKQDRSKSGEVIEEEVHFDENNIKTEVLKIIEETKKAIYLDKADIIVAGGRGVGDKEGFELIKELADVLGGTVGASRAAVDAGWIPVEHQVGQTGTTVRPKLYIAAGISGAIQHLVGMERSDTIVAINNDSDASIFDVATYGIKGDLFEVLPPLIEEFKKELAVNS</sequence>
<dbReference type="PROSITE" id="PS00696">
    <property type="entry name" value="ETF_ALPHA"/>
    <property type="match status" value="1"/>
</dbReference>
<dbReference type="InterPro" id="IPR014731">
    <property type="entry name" value="ETF_asu_C"/>
</dbReference>
<keyword evidence="8" id="KW-0411">Iron-sulfur</keyword>
<dbReference type="GO" id="GO:0046872">
    <property type="term" value="F:metal ion binding"/>
    <property type="evidence" value="ECO:0007669"/>
    <property type="project" value="UniProtKB-KW"/>
</dbReference>
<dbReference type="InterPro" id="IPR029035">
    <property type="entry name" value="DHS-like_NAD/FAD-binding_dom"/>
</dbReference>
<evidence type="ECO:0000259" key="10">
    <source>
        <dbReference type="PROSITE" id="PS51379"/>
    </source>
</evidence>
<reference evidence="12" key="1">
    <citation type="submission" date="2017-02" db="EMBL/GenBank/DDBJ databases">
        <authorList>
            <person name="Varghese N."/>
            <person name="Submissions S."/>
        </authorList>
    </citation>
    <scope>NUCLEOTIDE SEQUENCE [LARGE SCALE GENOMIC DNA]</scope>
    <source>
        <strain evidence="12">ATCC BAA-73</strain>
    </source>
</reference>
<dbReference type="SUPFAM" id="SSF52467">
    <property type="entry name" value="DHS-like NAD/FAD-binding domain"/>
    <property type="match status" value="1"/>
</dbReference>
<keyword evidence="4" id="KW-0479">Metal-binding</keyword>
<dbReference type="Pfam" id="PF13237">
    <property type="entry name" value="Fer4_10"/>
    <property type="match status" value="1"/>
</dbReference>
<dbReference type="Pfam" id="PF01012">
    <property type="entry name" value="ETF"/>
    <property type="match status" value="1"/>
</dbReference>
<gene>
    <name evidence="11" type="ORF">SAMN02745118_02713</name>
</gene>
<evidence type="ECO:0000256" key="4">
    <source>
        <dbReference type="ARBA" id="ARBA00022723"/>
    </source>
</evidence>
<keyword evidence="12" id="KW-1185">Reference proteome</keyword>
<dbReference type="GO" id="GO:0050660">
    <property type="term" value="F:flavin adenine dinucleotide binding"/>
    <property type="evidence" value="ECO:0007669"/>
    <property type="project" value="InterPro"/>
</dbReference>
<dbReference type="InterPro" id="IPR001308">
    <property type="entry name" value="ETF_a/FixB"/>
</dbReference>
<feature type="region of interest" description="Disordered" evidence="9">
    <location>
        <begin position="60"/>
        <end position="79"/>
    </location>
</feature>
<dbReference type="GO" id="GO:0033539">
    <property type="term" value="P:fatty acid beta-oxidation using acyl-CoA dehydrogenase"/>
    <property type="evidence" value="ECO:0007669"/>
    <property type="project" value="TreeGrafter"/>
</dbReference>
<dbReference type="SUPFAM" id="SSF54862">
    <property type="entry name" value="4Fe-4S ferredoxins"/>
    <property type="match status" value="1"/>
</dbReference>
<dbReference type="AlphaFoldDB" id="A0A1T4QVD8"/>
<evidence type="ECO:0000256" key="9">
    <source>
        <dbReference type="SAM" id="MobiDB-lite"/>
    </source>
</evidence>
<dbReference type="OrthoDB" id="9770286at2"/>
<evidence type="ECO:0000256" key="6">
    <source>
        <dbReference type="ARBA" id="ARBA00022982"/>
    </source>
</evidence>
<accession>A0A1T4QVD8</accession>
<dbReference type="InterPro" id="IPR014729">
    <property type="entry name" value="Rossmann-like_a/b/a_fold"/>
</dbReference>
<dbReference type="Pfam" id="PF00766">
    <property type="entry name" value="ETF_alpha"/>
    <property type="match status" value="1"/>
</dbReference>
<dbReference type="SMART" id="SM00893">
    <property type="entry name" value="ETF"/>
    <property type="match status" value="1"/>
</dbReference>
<dbReference type="InterPro" id="IPR017896">
    <property type="entry name" value="4Fe4S_Fe-S-bd"/>
</dbReference>
<dbReference type="PROSITE" id="PS51379">
    <property type="entry name" value="4FE4S_FER_2"/>
    <property type="match status" value="2"/>
</dbReference>
<dbReference type="EMBL" id="FUWM01000033">
    <property type="protein sequence ID" value="SKA07739.1"/>
    <property type="molecule type" value="Genomic_DNA"/>
</dbReference>
<comment type="similarity">
    <text evidence="1">Belongs to the ETF alpha-subunit/FixB family.</text>
</comment>
<evidence type="ECO:0000256" key="3">
    <source>
        <dbReference type="ARBA" id="ARBA00022630"/>
    </source>
</evidence>
<dbReference type="PROSITE" id="PS00198">
    <property type="entry name" value="4FE4S_FER_1"/>
    <property type="match status" value="1"/>
</dbReference>
<dbReference type="FunFam" id="3.40.50.1220:FF:000001">
    <property type="entry name" value="Electron transfer flavoprotein, alpha subunit"/>
    <property type="match status" value="1"/>
</dbReference>
<dbReference type="RefSeq" id="WP_078811100.1">
    <property type="nucleotide sequence ID" value="NZ_FUWM01000033.1"/>
</dbReference>
<evidence type="ECO:0000313" key="12">
    <source>
        <dbReference type="Proteomes" id="UP000190625"/>
    </source>
</evidence>
<dbReference type="InterPro" id="IPR033947">
    <property type="entry name" value="ETF_alpha_N"/>
</dbReference>
<evidence type="ECO:0000256" key="5">
    <source>
        <dbReference type="ARBA" id="ARBA00022827"/>
    </source>
</evidence>
<dbReference type="GO" id="GO:0009055">
    <property type="term" value="F:electron transfer activity"/>
    <property type="evidence" value="ECO:0007669"/>
    <property type="project" value="InterPro"/>
</dbReference>
<dbReference type="InterPro" id="IPR017900">
    <property type="entry name" value="4Fe4S_Fe_S_CS"/>
</dbReference>
<dbReference type="Gene3D" id="3.30.70.20">
    <property type="match status" value="2"/>
</dbReference>
<name>A0A1T4QVD8_9FIRM</name>
<keyword evidence="3" id="KW-0285">Flavoprotein</keyword>
<evidence type="ECO:0000313" key="11">
    <source>
        <dbReference type="EMBL" id="SKA07739.1"/>
    </source>
</evidence>
<dbReference type="PANTHER" id="PTHR43153">
    <property type="entry name" value="ELECTRON TRANSFER FLAVOPROTEIN ALPHA"/>
    <property type="match status" value="1"/>
</dbReference>
<proteinExistence type="inferred from homology"/>
<dbReference type="Gene3D" id="3.40.50.1220">
    <property type="entry name" value="TPP-binding domain"/>
    <property type="match status" value="1"/>
</dbReference>
<evidence type="ECO:0000256" key="2">
    <source>
        <dbReference type="ARBA" id="ARBA00022448"/>
    </source>
</evidence>
<feature type="domain" description="4Fe-4S ferredoxin-type" evidence="10">
    <location>
        <begin position="34"/>
        <end position="62"/>
    </location>
</feature>
<evidence type="ECO:0000256" key="7">
    <source>
        <dbReference type="ARBA" id="ARBA00023004"/>
    </source>
</evidence>
<protein>
    <submittedName>
        <fullName evidence="11">Electron transfer flavoprotein alpha subunit apoprotein</fullName>
    </submittedName>
</protein>
<keyword evidence="2" id="KW-0813">Transport</keyword>
<keyword evidence="7" id="KW-0408">Iron</keyword>
<dbReference type="Proteomes" id="UP000190625">
    <property type="component" value="Unassembled WGS sequence"/>
</dbReference>
<evidence type="ECO:0000256" key="8">
    <source>
        <dbReference type="ARBA" id="ARBA00023014"/>
    </source>
</evidence>
<dbReference type="GO" id="GO:0051536">
    <property type="term" value="F:iron-sulfur cluster binding"/>
    <property type="evidence" value="ECO:0007669"/>
    <property type="project" value="UniProtKB-KW"/>
</dbReference>
<keyword evidence="5" id="KW-0274">FAD</keyword>
<evidence type="ECO:0000256" key="1">
    <source>
        <dbReference type="ARBA" id="ARBA00005817"/>
    </source>
</evidence>
<organism evidence="11 12">
    <name type="scientific">Selenihalanaerobacter shriftii</name>
    <dbReference type="NCBI Taxonomy" id="142842"/>
    <lineage>
        <taxon>Bacteria</taxon>
        <taxon>Bacillati</taxon>
        <taxon>Bacillota</taxon>
        <taxon>Clostridia</taxon>
        <taxon>Halanaerobiales</taxon>
        <taxon>Halobacteroidaceae</taxon>
        <taxon>Selenihalanaerobacter</taxon>
    </lineage>
</organism>
<dbReference type="InterPro" id="IPR014730">
    <property type="entry name" value="ETF_a/b_N"/>
</dbReference>
<feature type="compositionally biased region" description="Basic and acidic residues" evidence="9">
    <location>
        <begin position="67"/>
        <end position="78"/>
    </location>
</feature>
<keyword evidence="6" id="KW-0249">Electron transport</keyword>
<dbReference type="Gene3D" id="3.40.50.620">
    <property type="entry name" value="HUPs"/>
    <property type="match status" value="1"/>
</dbReference>